<feature type="region of interest" description="Disordered" evidence="1">
    <location>
        <begin position="434"/>
        <end position="464"/>
    </location>
</feature>
<evidence type="ECO:0000256" key="1">
    <source>
        <dbReference type="SAM" id="MobiDB-lite"/>
    </source>
</evidence>
<feature type="compositionally biased region" description="Basic residues" evidence="1">
    <location>
        <begin position="444"/>
        <end position="453"/>
    </location>
</feature>
<reference evidence="2 3" key="1">
    <citation type="submission" date="2020-05" db="EMBL/GenBank/DDBJ databases">
        <title>MicrobeNet Type strains.</title>
        <authorList>
            <person name="Nicholson A.C."/>
        </authorList>
    </citation>
    <scope>NUCLEOTIDE SEQUENCE [LARGE SCALE GENOMIC DNA]</scope>
    <source>
        <strain evidence="2 3">ATCC 700815</strain>
    </source>
</reference>
<dbReference type="Proteomes" id="UP000542973">
    <property type="component" value="Unassembled WGS sequence"/>
</dbReference>
<dbReference type="AlphaFoldDB" id="A0A849BCG5"/>
<name>A0A849BCG5_9BURK</name>
<sequence length="464" mass="50826">MMPQIPPPLTDAMMRDGARRVRDDRADAGSAATRQVATCRFKRNLQIAESPFLTSSSHLRDPFVAWQRHDGLCGGALPRLPAQSSPLPSIMRAPLTIHRFAGIQDIRLAVQRCPGELLQQLHGDGAHHIVQLGGNRYRFQLSECPSGRWEGMLVEVPFRHMTLRQQLLAIVRTLCRLLPCGSVRLARIRHTVGHFKPAEGRVGLIPERGFLPGDDRLVWLHDLCRRFHAGPDANIDLPASLDFRDAVVSDDDLELVDQQLRALPETLRLDQLELILEPLCSLALPPGTPARGRRDDMAASLCDRFANAHGFDMAAARRIVQLMGGSPLGPAFRQWLENGALRLADGLAAAVNPCAMARTTEPLPGADAGTVKGFQLISRHLKDLAAVLPLLSPTAAAPMLQAMSDIAAVPDGDRAARIELRTIVARAYALTTEPDPAATEAPKAPRKPARVWGKRLDMPKKAHR</sequence>
<comment type="caution">
    <text evidence="2">The sequence shown here is derived from an EMBL/GenBank/DDBJ whole genome shotgun (WGS) entry which is preliminary data.</text>
</comment>
<dbReference type="EMBL" id="JABEMD010000015">
    <property type="protein sequence ID" value="NNH11405.1"/>
    <property type="molecule type" value="Genomic_DNA"/>
</dbReference>
<dbReference type="RefSeq" id="WP_151023134.1">
    <property type="nucleotide sequence ID" value="NZ_BAAAEB010000006.1"/>
</dbReference>
<gene>
    <name evidence="2" type="ORF">HLB16_10985</name>
</gene>
<proteinExistence type="predicted"/>
<evidence type="ECO:0000313" key="2">
    <source>
        <dbReference type="EMBL" id="NNH11405.1"/>
    </source>
</evidence>
<organism evidence="2 3">
    <name type="scientific">Cupriavidus gilardii</name>
    <dbReference type="NCBI Taxonomy" id="82541"/>
    <lineage>
        <taxon>Bacteria</taxon>
        <taxon>Pseudomonadati</taxon>
        <taxon>Pseudomonadota</taxon>
        <taxon>Betaproteobacteria</taxon>
        <taxon>Burkholderiales</taxon>
        <taxon>Burkholderiaceae</taxon>
        <taxon>Cupriavidus</taxon>
    </lineage>
</organism>
<accession>A0A849BCG5</accession>
<protein>
    <submittedName>
        <fullName evidence="2">Uncharacterized protein</fullName>
    </submittedName>
</protein>
<evidence type="ECO:0000313" key="3">
    <source>
        <dbReference type="Proteomes" id="UP000542973"/>
    </source>
</evidence>
<feature type="compositionally biased region" description="Basic and acidic residues" evidence="1">
    <location>
        <begin position="454"/>
        <end position="464"/>
    </location>
</feature>